<accession>A0A9J7M6F8</accession>
<dbReference type="InterPro" id="IPR048325">
    <property type="entry name" value="ZSWIM3_N"/>
</dbReference>
<dbReference type="PANTHER" id="PTHR47086:SF4">
    <property type="entry name" value="BTB DOMAIN-CONTAINING PROTEIN"/>
    <property type="match status" value="1"/>
</dbReference>
<dbReference type="OMA" id="NQKTFLM"/>
<dbReference type="GeneID" id="118427671"/>
<reference evidence="2" key="1">
    <citation type="journal article" date="2020" name="Nat. Ecol. Evol.">
        <title>Deeply conserved synteny resolves early events in vertebrate evolution.</title>
        <authorList>
            <person name="Simakov O."/>
            <person name="Marletaz F."/>
            <person name="Yue J.X."/>
            <person name="O'Connell B."/>
            <person name="Jenkins J."/>
            <person name="Brandt A."/>
            <person name="Calef R."/>
            <person name="Tung C.H."/>
            <person name="Huang T.K."/>
            <person name="Schmutz J."/>
            <person name="Satoh N."/>
            <person name="Yu J.K."/>
            <person name="Putnam N.H."/>
            <person name="Green R.E."/>
            <person name="Rokhsar D.S."/>
        </authorList>
    </citation>
    <scope>NUCLEOTIDE SEQUENCE [LARGE SCALE GENOMIC DNA]</scope>
    <source>
        <strain evidence="2">S238N-H82</strain>
    </source>
</reference>
<protein>
    <submittedName>
        <fullName evidence="3">Uncharacterized protein LOC118427671</fullName>
    </submittedName>
</protein>
<name>A0A9J7M6F8_BRAFL</name>
<dbReference type="AlphaFoldDB" id="A0A9J7M6F8"/>
<dbReference type="PANTHER" id="PTHR47086">
    <property type="entry name" value="BTB DOMAIN-CONTAINING PROTEIN"/>
    <property type="match status" value="1"/>
</dbReference>
<dbReference type="Proteomes" id="UP000001554">
    <property type="component" value="Chromosome 12"/>
</dbReference>
<dbReference type="KEGG" id="bfo:118427671"/>
<evidence type="ECO:0000313" key="2">
    <source>
        <dbReference type="Proteomes" id="UP000001554"/>
    </source>
</evidence>
<evidence type="ECO:0000259" key="1">
    <source>
        <dbReference type="Pfam" id="PF21599"/>
    </source>
</evidence>
<organism evidence="2 3">
    <name type="scientific">Branchiostoma floridae</name>
    <name type="common">Florida lancelet</name>
    <name type="synonym">Amphioxus</name>
    <dbReference type="NCBI Taxonomy" id="7739"/>
    <lineage>
        <taxon>Eukaryota</taxon>
        <taxon>Metazoa</taxon>
        <taxon>Chordata</taxon>
        <taxon>Cephalochordata</taxon>
        <taxon>Leptocardii</taxon>
        <taxon>Amphioxiformes</taxon>
        <taxon>Branchiostomatidae</taxon>
        <taxon>Branchiostoma</taxon>
    </lineage>
</organism>
<dbReference type="RefSeq" id="XP_035693460.1">
    <property type="nucleotide sequence ID" value="XM_035837567.1"/>
</dbReference>
<reference evidence="3" key="2">
    <citation type="submission" date="2025-08" db="UniProtKB">
        <authorList>
            <consortium name="RefSeq"/>
        </authorList>
    </citation>
    <scope>IDENTIFICATION</scope>
    <source>
        <strain evidence="3">S238N-H82</strain>
        <tissue evidence="3">Testes</tissue>
    </source>
</reference>
<evidence type="ECO:0000313" key="3">
    <source>
        <dbReference type="RefSeq" id="XP_035693460.1"/>
    </source>
</evidence>
<dbReference type="OrthoDB" id="124789at2759"/>
<keyword evidence="2" id="KW-1185">Reference proteome</keyword>
<gene>
    <name evidence="3" type="primary">LOC118427671</name>
</gene>
<proteinExistence type="predicted"/>
<dbReference type="InterPro" id="IPR040854">
    <property type="entry name" value="ZSWIM9"/>
</dbReference>
<dbReference type="Pfam" id="PF21599">
    <property type="entry name" value="ZSWIM3_N"/>
    <property type="match status" value="1"/>
</dbReference>
<feature type="domain" description="ZSWIM3 N-terminal" evidence="1">
    <location>
        <begin position="9"/>
        <end position="120"/>
    </location>
</feature>
<sequence>MAEAMATKLEVGAIFHSYDEVDFAIHDYQMRNFVQLYIRDSRTISNGTRRARIKNFNQRLKYSEITFACVHGGRKYKSQSSGVRPNQKTFLMDCPVSLKMRVSPDGQSLFVKSFQEQHNHSISQVCMCNCEVKGWEA</sequence>